<gene>
    <name evidence="4" type="ORF">ACFPOG_30070</name>
</gene>
<sequence length="372" mass="39310">MKKRLVLFGSLISMVALMVSGCGANNSPVSSTSATPGTSTPAASNSTVQTSENSSAGAKELVVYSATGFDKAVVDAFQKKTGITVKLVQDSTGPLLAKVTAEKSNPQWDIIWADGAPSMQGLDNEGMLLKDYTPANSANYTDIGKKLVPTDHAYAPVTITAAGAIGYNSQLVKDSEVPKDWTDLLKPENKGVVAMNNPSISGPTYSAVLGLMNLQGGIPQGEDFFKKFKANGLNVFDSNGPTLTNLLKGTVKFAIAQDSAILNKMKDPNNPIKIVYPASGVSTLSNNIAIDVKAPHVEAAKQFVDYVLSAEAQQIAQTVDSGDALFESIIKDAPTKAGLRPDGIKWNTLDPVDGASHETEVKTWFTKNIVQN</sequence>
<protein>
    <submittedName>
        <fullName evidence="4">ABC transporter substrate-binding protein</fullName>
    </submittedName>
</protein>
<evidence type="ECO:0000256" key="1">
    <source>
        <dbReference type="ARBA" id="ARBA00022729"/>
    </source>
</evidence>
<feature type="compositionally biased region" description="Low complexity" evidence="2">
    <location>
        <begin position="27"/>
        <end position="47"/>
    </location>
</feature>
<dbReference type="Gene3D" id="3.40.190.10">
    <property type="entry name" value="Periplasmic binding protein-like II"/>
    <property type="match status" value="2"/>
</dbReference>
<feature type="signal peptide" evidence="3">
    <location>
        <begin position="1"/>
        <end position="24"/>
    </location>
</feature>
<evidence type="ECO:0000256" key="2">
    <source>
        <dbReference type="SAM" id="MobiDB-lite"/>
    </source>
</evidence>
<proteinExistence type="predicted"/>
<keyword evidence="1 3" id="KW-0732">Signal</keyword>
<dbReference type="Proteomes" id="UP001596044">
    <property type="component" value="Unassembled WGS sequence"/>
</dbReference>
<dbReference type="EMBL" id="JBHSMJ010000054">
    <property type="protein sequence ID" value="MFC5452456.1"/>
    <property type="molecule type" value="Genomic_DNA"/>
</dbReference>
<dbReference type="PANTHER" id="PTHR30006">
    <property type="entry name" value="THIAMINE-BINDING PERIPLASMIC PROTEIN-RELATED"/>
    <property type="match status" value="1"/>
</dbReference>
<evidence type="ECO:0000313" key="4">
    <source>
        <dbReference type="EMBL" id="MFC5452456.1"/>
    </source>
</evidence>
<dbReference type="InterPro" id="IPR026045">
    <property type="entry name" value="Ferric-bd"/>
</dbReference>
<dbReference type="Pfam" id="PF13416">
    <property type="entry name" value="SBP_bac_8"/>
    <property type="match status" value="1"/>
</dbReference>
<organism evidence="4 5">
    <name type="scientific">Paenibacillus aestuarii</name>
    <dbReference type="NCBI Taxonomy" id="516965"/>
    <lineage>
        <taxon>Bacteria</taxon>
        <taxon>Bacillati</taxon>
        <taxon>Bacillota</taxon>
        <taxon>Bacilli</taxon>
        <taxon>Bacillales</taxon>
        <taxon>Paenibacillaceae</taxon>
        <taxon>Paenibacillus</taxon>
    </lineage>
</organism>
<feature type="region of interest" description="Disordered" evidence="2">
    <location>
        <begin position="27"/>
        <end position="52"/>
    </location>
</feature>
<feature type="chain" id="PRO_5047343099" evidence="3">
    <location>
        <begin position="25"/>
        <end position="372"/>
    </location>
</feature>
<reference evidence="5" key="1">
    <citation type="journal article" date="2019" name="Int. J. Syst. Evol. Microbiol.">
        <title>The Global Catalogue of Microorganisms (GCM) 10K type strain sequencing project: providing services to taxonomists for standard genome sequencing and annotation.</title>
        <authorList>
            <consortium name="The Broad Institute Genomics Platform"/>
            <consortium name="The Broad Institute Genome Sequencing Center for Infectious Disease"/>
            <person name="Wu L."/>
            <person name="Ma J."/>
        </authorList>
    </citation>
    <scope>NUCLEOTIDE SEQUENCE [LARGE SCALE GENOMIC DNA]</scope>
    <source>
        <strain evidence="5">KACC 11904</strain>
    </source>
</reference>
<evidence type="ECO:0000256" key="3">
    <source>
        <dbReference type="SAM" id="SignalP"/>
    </source>
</evidence>
<evidence type="ECO:0000313" key="5">
    <source>
        <dbReference type="Proteomes" id="UP001596044"/>
    </source>
</evidence>
<dbReference type="InterPro" id="IPR006059">
    <property type="entry name" value="SBP"/>
</dbReference>
<keyword evidence="5" id="KW-1185">Reference proteome</keyword>
<accession>A0ABW0KHN3</accession>
<comment type="caution">
    <text evidence="4">The sequence shown here is derived from an EMBL/GenBank/DDBJ whole genome shotgun (WGS) entry which is preliminary data.</text>
</comment>
<dbReference type="PANTHER" id="PTHR30006:SF2">
    <property type="entry name" value="ABC TRANSPORTER SUBSTRATE-BINDING PROTEIN"/>
    <property type="match status" value="1"/>
</dbReference>
<dbReference type="PROSITE" id="PS51257">
    <property type="entry name" value="PROKAR_LIPOPROTEIN"/>
    <property type="match status" value="1"/>
</dbReference>
<dbReference type="PIRSF" id="PIRSF002825">
    <property type="entry name" value="CfbpA"/>
    <property type="match status" value="1"/>
</dbReference>
<dbReference type="RefSeq" id="WP_270880839.1">
    <property type="nucleotide sequence ID" value="NZ_JAQFVF010000038.1"/>
</dbReference>
<dbReference type="SUPFAM" id="SSF53850">
    <property type="entry name" value="Periplasmic binding protein-like II"/>
    <property type="match status" value="1"/>
</dbReference>
<name>A0ABW0KHN3_9BACL</name>